<evidence type="ECO:0000256" key="1">
    <source>
        <dbReference type="SAM" id="SignalP"/>
    </source>
</evidence>
<proteinExistence type="predicted"/>
<keyword evidence="1" id="KW-0732">Signal</keyword>
<reference evidence="2 3" key="1">
    <citation type="journal article" date="2012" name="J. Bacteriol.">
        <title>Genome Sequence of Strain IMCC14465, Isolated from the East Sea, Belonging to the PS1 Clade of Alphaproteobacteria.</title>
        <authorList>
            <person name="Yang S.J."/>
            <person name="Kang I."/>
            <person name="Cho J.C."/>
        </authorList>
    </citation>
    <scope>NUCLEOTIDE SEQUENCE [LARGE SCALE GENOMIC DNA]</scope>
    <source>
        <strain evidence="2 3">IMCC14465</strain>
    </source>
</reference>
<dbReference type="eggNOG" id="COG2847">
    <property type="taxonomic scope" value="Bacteria"/>
</dbReference>
<dbReference type="AlphaFoldDB" id="J9DJ72"/>
<accession>J9DJ72</accession>
<evidence type="ECO:0000313" key="3">
    <source>
        <dbReference type="Proteomes" id="UP000004836"/>
    </source>
</evidence>
<dbReference type="EMBL" id="ALYF01000002">
    <property type="protein sequence ID" value="EJW21981.1"/>
    <property type="molecule type" value="Genomic_DNA"/>
</dbReference>
<dbReference type="SUPFAM" id="SSF110087">
    <property type="entry name" value="DR1885-like metal-binding protein"/>
    <property type="match status" value="1"/>
</dbReference>
<protein>
    <recommendedName>
        <fullName evidence="4">Copper chaperone PCu(A)C</fullName>
    </recommendedName>
</protein>
<comment type="caution">
    <text evidence="2">The sequence shown here is derived from an EMBL/GenBank/DDBJ whole genome shotgun (WGS) entry which is preliminary data.</text>
</comment>
<feature type="chain" id="PRO_5003821661" description="Copper chaperone PCu(A)C" evidence="1">
    <location>
        <begin position="26"/>
        <end position="147"/>
    </location>
</feature>
<dbReference type="OrthoDB" id="9796962at2"/>
<dbReference type="InterPro" id="IPR058248">
    <property type="entry name" value="Lxx211020-like"/>
</dbReference>
<dbReference type="Pfam" id="PF04314">
    <property type="entry name" value="PCuAC"/>
    <property type="match status" value="1"/>
</dbReference>
<dbReference type="PANTHER" id="PTHR36302:SF1">
    <property type="entry name" value="COPPER CHAPERONE PCU(A)C"/>
    <property type="match status" value="1"/>
</dbReference>
<dbReference type="PANTHER" id="PTHR36302">
    <property type="entry name" value="BLR7088 PROTEIN"/>
    <property type="match status" value="1"/>
</dbReference>
<gene>
    <name evidence="2" type="ORF">IMCC14465_03750</name>
</gene>
<dbReference type="Proteomes" id="UP000004836">
    <property type="component" value="Unassembled WGS sequence"/>
</dbReference>
<dbReference type="InterPro" id="IPR007410">
    <property type="entry name" value="LpqE-like"/>
</dbReference>
<dbReference type="InterPro" id="IPR036182">
    <property type="entry name" value="PCuAC_sf"/>
</dbReference>
<dbReference type="Gene3D" id="2.60.40.1890">
    <property type="entry name" value="PCu(A)C copper chaperone"/>
    <property type="match status" value="1"/>
</dbReference>
<name>J9DJ72_9PROT</name>
<keyword evidence="3" id="KW-1185">Reference proteome</keyword>
<feature type="signal peptide" evidence="1">
    <location>
        <begin position="1"/>
        <end position="25"/>
    </location>
</feature>
<evidence type="ECO:0000313" key="2">
    <source>
        <dbReference type="EMBL" id="EJW21981.1"/>
    </source>
</evidence>
<organism evidence="2 3">
    <name type="scientific">alpha proteobacterium IMCC14465</name>
    <dbReference type="NCBI Taxonomy" id="1220535"/>
    <lineage>
        <taxon>Bacteria</taxon>
        <taxon>Pseudomonadati</taxon>
        <taxon>Pseudomonadota</taxon>
        <taxon>Alphaproteobacteria</taxon>
        <taxon>PS1 clade</taxon>
    </lineage>
</organism>
<sequence>MKRNLPLILTCCLFLSGIFATSQVAADTSLLTVKEAVFRPGVGARPGVVFLKLTNASDLNQTLISVQSNAADKIEIHTHDMKDGMMRMRRLDALAVNANETVILKPHGLHLMVFGYTASETELRMTLSFESGEQISFSPEIIAYGNK</sequence>
<dbReference type="STRING" id="1220535.IMCC14465_03750"/>
<evidence type="ECO:0008006" key="4">
    <source>
        <dbReference type="Google" id="ProtNLM"/>
    </source>
</evidence>